<organism evidence="8 9">
    <name type="scientific">Geomicrobium halophilum</name>
    <dbReference type="NCBI Taxonomy" id="549000"/>
    <lineage>
        <taxon>Bacteria</taxon>
        <taxon>Bacillati</taxon>
        <taxon>Bacillota</taxon>
        <taxon>Bacilli</taxon>
        <taxon>Bacillales</taxon>
        <taxon>Geomicrobium</taxon>
    </lineage>
</organism>
<evidence type="ECO:0000313" key="8">
    <source>
        <dbReference type="EMBL" id="MBB6450013.1"/>
    </source>
</evidence>
<keyword evidence="4" id="KW-0808">Transferase</keyword>
<evidence type="ECO:0000256" key="1">
    <source>
        <dbReference type="ARBA" id="ARBA00004496"/>
    </source>
</evidence>
<dbReference type="GO" id="GO:0016301">
    <property type="term" value="F:kinase activity"/>
    <property type="evidence" value="ECO:0007669"/>
    <property type="project" value="UniProtKB-KW"/>
</dbReference>
<keyword evidence="9" id="KW-1185">Reference proteome</keyword>
<evidence type="ECO:0000256" key="4">
    <source>
        <dbReference type="ARBA" id="ARBA00022679"/>
    </source>
</evidence>
<dbReference type="GO" id="GO:0005737">
    <property type="term" value="C:cytoplasm"/>
    <property type="evidence" value="ECO:0007669"/>
    <property type="project" value="UniProtKB-SubCell"/>
</dbReference>
<feature type="domain" description="PTS EIIA type-1" evidence="7">
    <location>
        <begin position="31"/>
        <end position="135"/>
    </location>
</feature>
<dbReference type="InterPro" id="IPR011055">
    <property type="entry name" value="Dup_hybrid_motif"/>
</dbReference>
<dbReference type="FunFam" id="2.70.70.10:FF:000001">
    <property type="entry name" value="PTS system glucose-specific IIA component"/>
    <property type="match status" value="1"/>
</dbReference>
<dbReference type="NCBIfam" id="TIGR00830">
    <property type="entry name" value="PTBA"/>
    <property type="match status" value="1"/>
</dbReference>
<name>A0A841PYZ8_9BACL</name>
<gene>
    <name evidence="8" type="ORF">HNR44_001991</name>
</gene>
<dbReference type="Proteomes" id="UP000568839">
    <property type="component" value="Unassembled WGS sequence"/>
</dbReference>
<dbReference type="SUPFAM" id="SSF51261">
    <property type="entry name" value="Duplicated hybrid motif"/>
    <property type="match status" value="1"/>
</dbReference>
<dbReference type="Gene3D" id="2.70.70.10">
    <property type="entry name" value="Glucose Permease (Domain IIA)"/>
    <property type="match status" value="1"/>
</dbReference>
<accession>A0A841PYZ8</accession>
<evidence type="ECO:0000313" key="9">
    <source>
        <dbReference type="Proteomes" id="UP000568839"/>
    </source>
</evidence>
<dbReference type="GO" id="GO:0009401">
    <property type="term" value="P:phosphoenolpyruvate-dependent sugar phosphotransferase system"/>
    <property type="evidence" value="ECO:0007669"/>
    <property type="project" value="UniProtKB-KW"/>
</dbReference>
<dbReference type="EMBL" id="JACHHJ010000002">
    <property type="protein sequence ID" value="MBB6450013.1"/>
    <property type="molecule type" value="Genomic_DNA"/>
</dbReference>
<reference evidence="8 9" key="1">
    <citation type="submission" date="2020-08" db="EMBL/GenBank/DDBJ databases">
        <title>Genomic Encyclopedia of Type Strains, Phase IV (KMG-IV): sequencing the most valuable type-strain genomes for metagenomic binning, comparative biology and taxonomic classification.</title>
        <authorList>
            <person name="Goeker M."/>
        </authorList>
    </citation>
    <scope>NUCLEOTIDE SEQUENCE [LARGE SCALE GENOMIC DNA]</scope>
    <source>
        <strain evidence="8 9">DSM 21769</strain>
    </source>
</reference>
<dbReference type="RefSeq" id="WP_184403940.1">
    <property type="nucleotide sequence ID" value="NZ_JACHHJ010000002.1"/>
</dbReference>
<keyword evidence="2" id="KW-0813">Transport</keyword>
<evidence type="ECO:0000256" key="6">
    <source>
        <dbReference type="ARBA" id="ARBA00022777"/>
    </source>
</evidence>
<dbReference type="AlphaFoldDB" id="A0A841PYZ8"/>
<keyword evidence="5" id="KW-0598">Phosphotransferase system</keyword>
<dbReference type="Pfam" id="PF00358">
    <property type="entry name" value="PTS_EIIA_1"/>
    <property type="match status" value="1"/>
</dbReference>
<evidence type="ECO:0000259" key="7">
    <source>
        <dbReference type="PROSITE" id="PS51093"/>
    </source>
</evidence>
<dbReference type="PANTHER" id="PTHR45008">
    <property type="entry name" value="PTS SYSTEM GLUCOSE-SPECIFIC EIIA COMPONENT"/>
    <property type="match status" value="1"/>
</dbReference>
<proteinExistence type="predicted"/>
<evidence type="ECO:0000256" key="3">
    <source>
        <dbReference type="ARBA" id="ARBA00022597"/>
    </source>
</evidence>
<dbReference type="PROSITE" id="PS51093">
    <property type="entry name" value="PTS_EIIA_TYPE_1"/>
    <property type="match status" value="1"/>
</dbReference>
<evidence type="ECO:0000256" key="2">
    <source>
        <dbReference type="ARBA" id="ARBA00022448"/>
    </source>
</evidence>
<dbReference type="PANTHER" id="PTHR45008:SF1">
    <property type="entry name" value="PTS SYSTEM GLUCOSE-SPECIFIC EIIA COMPONENT"/>
    <property type="match status" value="1"/>
</dbReference>
<protein>
    <submittedName>
        <fullName evidence="8">PTS system glucose-specific IIA component</fullName>
    </submittedName>
</protein>
<dbReference type="PROSITE" id="PS00371">
    <property type="entry name" value="PTS_EIIA_TYPE_1_HIS"/>
    <property type="match status" value="1"/>
</dbReference>
<evidence type="ECO:0000256" key="5">
    <source>
        <dbReference type="ARBA" id="ARBA00022683"/>
    </source>
</evidence>
<dbReference type="InterPro" id="IPR050890">
    <property type="entry name" value="PTS_EIIA_component"/>
</dbReference>
<comment type="subcellular location">
    <subcellularLocation>
        <location evidence="1">Cytoplasm</location>
    </subcellularLocation>
</comment>
<dbReference type="InterPro" id="IPR001127">
    <property type="entry name" value="PTS_EIIA_1_perm"/>
</dbReference>
<sequence>MFKKLFKKTPSEEAIVAPISGKVVKLEEVPDPTFSEKMMGEGLAIEPTSGKVVSPVKGKIVQVFPTKHAVGIETEQGTELLIHIGLETVGMEGDGFEGHVEVNDKVGIGDPLVSFDLEKVQEKAASTVSPIVVTNGQADDRIEHTEETDVEAGETPVFTYYPS</sequence>
<comment type="caution">
    <text evidence="8">The sequence shown here is derived from an EMBL/GenBank/DDBJ whole genome shotgun (WGS) entry which is preliminary data.</text>
</comment>
<keyword evidence="3" id="KW-0762">Sugar transport</keyword>
<keyword evidence="6" id="KW-0418">Kinase</keyword>